<sequence length="420" mass="42800">MKLTSSLLSFLAIIDMAVGNVVSLNGRLKGKPSLNVEVNTASNSTVGSIYWITNEDSGNYVLAADVGPDGQVNLREAYATGGVGLHGINGGTTGPDGLFGQGCLAVSNVTNMLAAVNPGSGTVSLFSINPSDPSNLTLIGEPAGSGGQWPTSVTFNKAGDTVCTLNGGEINGVSCFAVNQTSGLSPLADTTRYLGINQTTPAAGPTNTVSQILFSSDSSKLLVAYSGTTSTAPGYLGYYDIGLNGTLSKNFSAIAPAAGGALPFSITPITGQDAYVVADPALGFEIFDLTGADRSSAVAINGQGATCWSTYSPNTGSYFLIDAQGRIFEVAIDAATLQSTVVGNYTQFLGDGLIDSDVMSVNGNDYMFTLAAGIATVEVFALPGPGRLQSVQQFNISAAVESVGITVSSSMQGMVAYAKQ</sequence>
<feature type="signal peptide" evidence="1">
    <location>
        <begin position="1"/>
        <end position="19"/>
    </location>
</feature>
<keyword evidence="3" id="KW-1185">Reference proteome</keyword>
<evidence type="ECO:0000313" key="2">
    <source>
        <dbReference type="EMBL" id="KAJ3719042.1"/>
    </source>
</evidence>
<proteinExistence type="predicted"/>
<feature type="chain" id="PRO_5041312654" description="3-carboxymuconate cyclase" evidence="1">
    <location>
        <begin position="20"/>
        <end position="420"/>
    </location>
</feature>
<dbReference type="Proteomes" id="UP001176059">
    <property type="component" value="Unassembled WGS sequence"/>
</dbReference>
<accession>A0AA38J3Z3</accession>
<dbReference type="AlphaFoldDB" id="A0AA38J3Z3"/>
<keyword evidence="1" id="KW-0732">Signal</keyword>
<evidence type="ECO:0008006" key="4">
    <source>
        <dbReference type="Google" id="ProtNLM"/>
    </source>
</evidence>
<reference evidence="2" key="1">
    <citation type="submission" date="2022-08" db="EMBL/GenBank/DDBJ databases">
        <authorList>
            <consortium name="DOE Joint Genome Institute"/>
            <person name="Min B."/>
            <person name="Sierra-Patev S."/>
            <person name="Naranjo-Ortiz M."/>
            <person name="Looney B."/>
            <person name="Konkel Z."/>
            <person name="Slot J.C."/>
            <person name="Sakamoto Y."/>
            <person name="Steenwyk J.L."/>
            <person name="Rokas A."/>
            <person name="Carro J."/>
            <person name="Camarero S."/>
            <person name="Ferreira P."/>
            <person name="Molpeceres G."/>
            <person name="Ruiz-duenas F.J."/>
            <person name="Serrano A."/>
            <person name="Henrissat B."/>
            <person name="Drula E."/>
            <person name="Hughes K.W."/>
            <person name="Mata J.L."/>
            <person name="Ishikawa N.K."/>
            <person name="Vargas-Isla R."/>
            <person name="Ushijima S."/>
            <person name="Smith C.A."/>
            <person name="Ahrendt S."/>
            <person name="Andreopoulos W."/>
            <person name="He G."/>
            <person name="LaButti K."/>
            <person name="Lipzen A."/>
            <person name="Ng V."/>
            <person name="Riley R."/>
            <person name="Sandor L."/>
            <person name="Barry K."/>
            <person name="Martinez A.T."/>
            <person name="Xiao Y."/>
            <person name="Gibbons J.G."/>
            <person name="Terashima K."/>
            <person name="Hibbett D.S."/>
            <person name="Grigoriev I.V."/>
        </authorList>
    </citation>
    <scope>NUCLEOTIDE SEQUENCE</scope>
    <source>
        <strain evidence="2">ET3784</strain>
    </source>
</reference>
<evidence type="ECO:0000256" key="1">
    <source>
        <dbReference type="SAM" id="SignalP"/>
    </source>
</evidence>
<dbReference type="SUPFAM" id="SSF63829">
    <property type="entry name" value="Calcium-dependent phosphotriesterase"/>
    <property type="match status" value="1"/>
</dbReference>
<gene>
    <name evidence="2" type="ORF">DFJ43DRAFT_749655</name>
</gene>
<dbReference type="InterPro" id="IPR015943">
    <property type="entry name" value="WD40/YVTN_repeat-like_dom_sf"/>
</dbReference>
<protein>
    <recommendedName>
        <fullName evidence="4">3-carboxymuconate cyclase</fullName>
    </recommendedName>
</protein>
<dbReference type="Gene3D" id="2.130.10.10">
    <property type="entry name" value="YVTN repeat-like/Quinoprotein amine dehydrogenase"/>
    <property type="match status" value="1"/>
</dbReference>
<dbReference type="EMBL" id="JANVFO010000067">
    <property type="protein sequence ID" value="KAJ3719042.1"/>
    <property type="molecule type" value="Genomic_DNA"/>
</dbReference>
<name>A0AA38J3Z3_9AGAR</name>
<comment type="caution">
    <text evidence="2">The sequence shown here is derived from an EMBL/GenBank/DDBJ whole genome shotgun (WGS) entry which is preliminary data.</text>
</comment>
<organism evidence="2 3">
    <name type="scientific">Lentinula guzmanii</name>
    <dbReference type="NCBI Taxonomy" id="2804957"/>
    <lineage>
        <taxon>Eukaryota</taxon>
        <taxon>Fungi</taxon>
        <taxon>Dikarya</taxon>
        <taxon>Basidiomycota</taxon>
        <taxon>Agaricomycotina</taxon>
        <taxon>Agaricomycetes</taxon>
        <taxon>Agaricomycetidae</taxon>
        <taxon>Agaricales</taxon>
        <taxon>Marasmiineae</taxon>
        <taxon>Omphalotaceae</taxon>
        <taxon>Lentinula</taxon>
    </lineage>
</organism>
<reference evidence="2" key="2">
    <citation type="journal article" date="2023" name="Proc. Natl. Acad. Sci. U.S.A.">
        <title>A global phylogenomic analysis of the shiitake genus Lentinula.</title>
        <authorList>
            <person name="Sierra-Patev S."/>
            <person name="Min B."/>
            <person name="Naranjo-Ortiz M."/>
            <person name="Looney B."/>
            <person name="Konkel Z."/>
            <person name="Slot J.C."/>
            <person name="Sakamoto Y."/>
            <person name="Steenwyk J.L."/>
            <person name="Rokas A."/>
            <person name="Carro J."/>
            <person name="Camarero S."/>
            <person name="Ferreira P."/>
            <person name="Molpeceres G."/>
            <person name="Ruiz-Duenas F.J."/>
            <person name="Serrano A."/>
            <person name="Henrissat B."/>
            <person name="Drula E."/>
            <person name="Hughes K.W."/>
            <person name="Mata J.L."/>
            <person name="Ishikawa N.K."/>
            <person name="Vargas-Isla R."/>
            <person name="Ushijima S."/>
            <person name="Smith C.A."/>
            <person name="Donoghue J."/>
            <person name="Ahrendt S."/>
            <person name="Andreopoulos W."/>
            <person name="He G."/>
            <person name="LaButti K."/>
            <person name="Lipzen A."/>
            <person name="Ng V."/>
            <person name="Riley R."/>
            <person name="Sandor L."/>
            <person name="Barry K."/>
            <person name="Martinez A.T."/>
            <person name="Xiao Y."/>
            <person name="Gibbons J.G."/>
            <person name="Terashima K."/>
            <person name="Grigoriev I.V."/>
            <person name="Hibbett D."/>
        </authorList>
    </citation>
    <scope>NUCLEOTIDE SEQUENCE</scope>
    <source>
        <strain evidence="2">ET3784</strain>
    </source>
</reference>
<evidence type="ECO:0000313" key="3">
    <source>
        <dbReference type="Proteomes" id="UP001176059"/>
    </source>
</evidence>